<reference evidence="2" key="3">
    <citation type="submission" date="2025-09" db="UniProtKB">
        <authorList>
            <consortium name="Ensembl"/>
        </authorList>
    </citation>
    <scope>IDENTIFICATION</scope>
    <source>
        <strain evidence="2">Thorbecke</strain>
    </source>
</reference>
<keyword evidence="3" id="KW-1185">Reference proteome</keyword>
<evidence type="ECO:0000313" key="2">
    <source>
        <dbReference type="Ensembl" id="ENSOCUP00000038591.1"/>
    </source>
</evidence>
<proteinExistence type="predicted"/>
<organism evidence="2 3">
    <name type="scientific">Oryctolagus cuniculus</name>
    <name type="common">Rabbit</name>
    <dbReference type="NCBI Taxonomy" id="9986"/>
    <lineage>
        <taxon>Eukaryota</taxon>
        <taxon>Metazoa</taxon>
        <taxon>Chordata</taxon>
        <taxon>Craniata</taxon>
        <taxon>Vertebrata</taxon>
        <taxon>Euteleostomi</taxon>
        <taxon>Mammalia</taxon>
        <taxon>Eutheria</taxon>
        <taxon>Euarchontoglires</taxon>
        <taxon>Glires</taxon>
        <taxon>Lagomorpha</taxon>
        <taxon>Leporidae</taxon>
        <taxon>Oryctolagus</taxon>
    </lineage>
</organism>
<dbReference type="Ensembl" id="ENSOCUT00000060649.1">
    <property type="protein sequence ID" value="ENSOCUP00000038591.1"/>
    <property type="gene ID" value="ENSOCUG00000038166.1"/>
</dbReference>
<feature type="region of interest" description="Disordered" evidence="1">
    <location>
        <begin position="1"/>
        <end position="47"/>
    </location>
</feature>
<name>A0A5F9CYA1_RABIT</name>
<sequence>MRAPSRGVKDLDPPLAVVHYHDPPRLGAQRQPGGVDQRPPAPEGLLAENGCLPPTWETQIGFLAPGLSLAWP</sequence>
<dbReference type="Proteomes" id="UP000001811">
    <property type="component" value="Unplaced"/>
</dbReference>
<protein>
    <submittedName>
        <fullName evidence="2">Uncharacterized protein</fullName>
    </submittedName>
</protein>
<reference evidence="2" key="2">
    <citation type="submission" date="2025-08" db="UniProtKB">
        <authorList>
            <consortium name="Ensembl"/>
        </authorList>
    </citation>
    <scope>IDENTIFICATION</scope>
    <source>
        <strain evidence="2">Thorbecke</strain>
    </source>
</reference>
<reference evidence="2 3" key="1">
    <citation type="journal article" date="2011" name="Nature">
        <title>A high-resolution map of human evolutionary constraint using 29 mammals.</title>
        <authorList>
            <person name="Lindblad-Toh K."/>
            <person name="Garber M."/>
            <person name="Zuk O."/>
            <person name="Lin M.F."/>
            <person name="Parker B.J."/>
            <person name="Washietl S."/>
            <person name="Kheradpour P."/>
            <person name="Ernst J."/>
            <person name="Jordan G."/>
            <person name="Mauceli E."/>
            <person name="Ward L.D."/>
            <person name="Lowe C.B."/>
            <person name="Holloway A.K."/>
            <person name="Clamp M."/>
            <person name="Gnerre S."/>
            <person name="Alfoldi J."/>
            <person name="Beal K."/>
            <person name="Chang J."/>
            <person name="Clawson H."/>
            <person name="Cuff J."/>
            <person name="Di Palma F."/>
            <person name="Fitzgerald S."/>
            <person name="Flicek P."/>
            <person name="Guttman M."/>
            <person name="Hubisz M.J."/>
            <person name="Jaffe D.B."/>
            <person name="Jungreis I."/>
            <person name="Kent W.J."/>
            <person name="Kostka D."/>
            <person name="Lara M."/>
            <person name="Martins A.L."/>
            <person name="Massingham T."/>
            <person name="Moltke I."/>
            <person name="Raney B.J."/>
            <person name="Rasmussen M.D."/>
            <person name="Robinson J."/>
            <person name="Stark A."/>
            <person name="Vilella A.J."/>
            <person name="Wen J."/>
            <person name="Xie X."/>
            <person name="Zody M.C."/>
            <person name="Baldwin J."/>
            <person name="Bloom T."/>
            <person name="Chin C.W."/>
            <person name="Heiman D."/>
            <person name="Nicol R."/>
            <person name="Nusbaum C."/>
            <person name="Young S."/>
            <person name="Wilkinson J."/>
            <person name="Worley K.C."/>
            <person name="Kovar C.L."/>
            <person name="Muzny D.M."/>
            <person name="Gibbs R.A."/>
            <person name="Cree A."/>
            <person name="Dihn H.H."/>
            <person name="Fowler G."/>
            <person name="Jhangiani S."/>
            <person name="Joshi V."/>
            <person name="Lee S."/>
            <person name="Lewis L.R."/>
            <person name="Nazareth L.V."/>
            <person name="Okwuonu G."/>
            <person name="Santibanez J."/>
            <person name="Warren W.C."/>
            <person name="Mardis E.R."/>
            <person name="Weinstock G.M."/>
            <person name="Wilson R.K."/>
            <person name="Delehaunty K."/>
            <person name="Dooling D."/>
            <person name="Fronik C."/>
            <person name="Fulton L."/>
            <person name="Fulton B."/>
            <person name="Graves T."/>
            <person name="Minx P."/>
            <person name="Sodergren E."/>
            <person name="Birney E."/>
            <person name="Margulies E.H."/>
            <person name="Herrero J."/>
            <person name="Green E.D."/>
            <person name="Haussler D."/>
            <person name="Siepel A."/>
            <person name="Goldman N."/>
            <person name="Pollard K.S."/>
            <person name="Pedersen J.S."/>
            <person name="Lander E.S."/>
            <person name="Kellis M."/>
        </authorList>
    </citation>
    <scope>NUCLEOTIDE SEQUENCE [LARGE SCALE GENOMIC DNA]</scope>
    <source>
        <strain evidence="3">Thorbecke</strain>
    </source>
</reference>
<evidence type="ECO:0000313" key="3">
    <source>
        <dbReference type="Proteomes" id="UP000001811"/>
    </source>
</evidence>
<dbReference type="InParanoid" id="A0A5F9CYA1"/>
<dbReference type="AlphaFoldDB" id="A0A5F9CYA1"/>
<accession>A0A5F9CYA1</accession>
<dbReference type="Bgee" id="ENSOCUG00000038166">
    <property type="expression patterns" value="Expressed in autopod skin and 3 other cell types or tissues"/>
</dbReference>
<evidence type="ECO:0000256" key="1">
    <source>
        <dbReference type="SAM" id="MobiDB-lite"/>
    </source>
</evidence>
<dbReference type="GeneTree" id="ENSGT00910000146970"/>